<dbReference type="NCBIfam" id="TIGR02532">
    <property type="entry name" value="IV_pilin_GFxxxE"/>
    <property type="match status" value="1"/>
</dbReference>
<keyword evidence="3" id="KW-0574">Periplasm</keyword>
<evidence type="ECO:0000256" key="5">
    <source>
        <dbReference type="SAM" id="Phobius"/>
    </source>
</evidence>
<comment type="caution">
    <text evidence="6">The sequence shown here is derived from an EMBL/GenBank/DDBJ whole genome shotgun (WGS) entry which is preliminary data.</text>
</comment>
<accession>A0ABV8A4T9</accession>
<proteinExistence type="predicted"/>
<organism evidence="6 7">
    <name type="scientific">Deinococcus antarcticus</name>
    <dbReference type="NCBI Taxonomy" id="1298767"/>
    <lineage>
        <taxon>Bacteria</taxon>
        <taxon>Thermotogati</taxon>
        <taxon>Deinococcota</taxon>
        <taxon>Deinococci</taxon>
        <taxon>Deinococcales</taxon>
        <taxon>Deinococcaceae</taxon>
        <taxon>Deinococcus</taxon>
    </lineage>
</organism>
<keyword evidence="5" id="KW-0472">Membrane</keyword>
<reference evidence="7" key="1">
    <citation type="journal article" date="2019" name="Int. J. Syst. Evol. Microbiol.">
        <title>The Global Catalogue of Microorganisms (GCM) 10K type strain sequencing project: providing services to taxonomists for standard genome sequencing and annotation.</title>
        <authorList>
            <consortium name="The Broad Institute Genomics Platform"/>
            <consortium name="The Broad Institute Genome Sequencing Center for Infectious Disease"/>
            <person name="Wu L."/>
            <person name="Ma J."/>
        </authorList>
    </citation>
    <scope>NUCLEOTIDE SEQUENCE [LARGE SCALE GENOMIC DNA]</scope>
    <source>
        <strain evidence="7">CCTCC AB 2013263</strain>
    </source>
</reference>
<evidence type="ECO:0000313" key="6">
    <source>
        <dbReference type="EMBL" id="MFC3860309.1"/>
    </source>
</evidence>
<name>A0ABV8A4T9_9DEIO</name>
<dbReference type="SUPFAM" id="SSF54523">
    <property type="entry name" value="Pili subunits"/>
    <property type="match status" value="1"/>
</dbReference>
<comment type="subcellular location">
    <subcellularLocation>
        <location evidence="1">Cell outer membrane</location>
        <topology evidence="1">Single-pass membrane protein</topology>
    </subcellularLocation>
    <subcellularLocation>
        <location evidence="2">Periplasm</location>
    </subcellularLocation>
</comment>
<evidence type="ECO:0000256" key="1">
    <source>
        <dbReference type="ARBA" id="ARBA00004203"/>
    </source>
</evidence>
<dbReference type="Proteomes" id="UP001595748">
    <property type="component" value="Unassembled WGS sequence"/>
</dbReference>
<protein>
    <submittedName>
        <fullName evidence="6">Tfp pilus assembly protein FimT/FimU</fullName>
    </submittedName>
</protein>
<dbReference type="RefSeq" id="WP_380076461.1">
    <property type="nucleotide sequence ID" value="NZ_JBHRZF010000061.1"/>
</dbReference>
<dbReference type="Gene3D" id="3.30.700.10">
    <property type="entry name" value="Glycoprotein, Type 4 Pilin"/>
    <property type="match status" value="1"/>
</dbReference>
<evidence type="ECO:0000313" key="7">
    <source>
        <dbReference type="Proteomes" id="UP001595748"/>
    </source>
</evidence>
<keyword evidence="5" id="KW-1133">Transmembrane helix</keyword>
<dbReference type="EMBL" id="JBHRZF010000061">
    <property type="protein sequence ID" value="MFC3860309.1"/>
    <property type="molecule type" value="Genomic_DNA"/>
</dbReference>
<dbReference type="Pfam" id="PF07963">
    <property type="entry name" value="N_methyl"/>
    <property type="match status" value="1"/>
</dbReference>
<evidence type="ECO:0000256" key="3">
    <source>
        <dbReference type="ARBA" id="ARBA00022764"/>
    </source>
</evidence>
<keyword evidence="4" id="KW-0998">Cell outer membrane</keyword>
<evidence type="ECO:0000256" key="2">
    <source>
        <dbReference type="ARBA" id="ARBA00004418"/>
    </source>
</evidence>
<feature type="transmembrane region" description="Helical" evidence="5">
    <location>
        <begin position="6"/>
        <end position="30"/>
    </location>
</feature>
<keyword evidence="5" id="KW-0812">Transmembrane</keyword>
<evidence type="ECO:0000256" key="4">
    <source>
        <dbReference type="ARBA" id="ARBA00023237"/>
    </source>
</evidence>
<sequence>MNRAGFTLLEMLVVLAIIAILAGLGFSGYLRWRAANTVLQGAQEFATQINRTRLSAKKTGTCWQLKVSADTQYQVKKFTENNCASGTAESTTSFSMPAGTKIARGTGTNDISFYSPHGTTDVGQTRYDVTWASNSTIKREVYITSVLGRVIVK</sequence>
<dbReference type="InterPro" id="IPR012902">
    <property type="entry name" value="N_methyl_site"/>
</dbReference>
<keyword evidence="7" id="KW-1185">Reference proteome</keyword>
<gene>
    <name evidence="6" type="ORF">ACFOPQ_05960</name>
</gene>
<dbReference type="InterPro" id="IPR045584">
    <property type="entry name" value="Pilin-like"/>
</dbReference>